<feature type="transmembrane region" description="Helical" evidence="1">
    <location>
        <begin position="45"/>
        <end position="66"/>
    </location>
</feature>
<dbReference type="Proteomes" id="UP000321440">
    <property type="component" value="Unassembled WGS sequence"/>
</dbReference>
<evidence type="ECO:0000313" key="2">
    <source>
        <dbReference type="EMBL" id="GEN45369.1"/>
    </source>
</evidence>
<evidence type="ECO:0000313" key="3">
    <source>
        <dbReference type="Proteomes" id="UP000321440"/>
    </source>
</evidence>
<comment type="caution">
    <text evidence="2">The sequence shown here is derived from an EMBL/GenBank/DDBJ whole genome shotgun (WGS) entry which is preliminary data.</text>
</comment>
<dbReference type="RefSeq" id="WP_146815247.1">
    <property type="nucleotide sequence ID" value="NZ_BJYA01000004.1"/>
</dbReference>
<dbReference type="AlphaFoldDB" id="A0A511W2Q6"/>
<dbReference type="EMBL" id="BJYA01000004">
    <property type="protein sequence ID" value="GEN45369.1"/>
    <property type="molecule type" value="Genomic_DNA"/>
</dbReference>
<evidence type="ECO:0000256" key="1">
    <source>
        <dbReference type="SAM" id="Phobius"/>
    </source>
</evidence>
<accession>A0A511W2Q6</accession>
<sequence>MSKKDYIVKYVAIWGIISGILFFIYNQLSEYGLSFSSLVAGSWLIDFVTAILTFAIVGGVLGYMIWKGQLKRQAKGDHYA</sequence>
<organism evidence="2 3">
    <name type="scientific">Alkalibacillus haloalkaliphilus</name>
    <dbReference type="NCBI Taxonomy" id="94136"/>
    <lineage>
        <taxon>Bacteria</taxon>
        <taxon>Bacillati</taxon>
        <taxon>Bacillota</taxon>
        <taxon>Bacilli</taxon>
        <taxon>Bacillales</taxon>
        <taxon>Bacillaceae</taxon>
        <taxon>Alkalibacillus</taxon>
    </lineage>
</organism>
<keyword evidence="1" id="KW-0812">Transmembrane</keyword>
<feature type="transmembrane region" description="Helical" evidence="1">
    <location>
        <begin position="7"/>
        <end position="25"/>
    </location>
</feature>
<reference evidence="2 3" key="1">
    <citation type="submission" date="2019-07" db="EMBL/GenBank/DDBJ databases">
        <title>Whole genome shotgun sequence of Alkalibacillus haloalkaliphilus NBRC 103110.</title>
        <authorList>
            <person name="Hosoyama A."/>
            <person name="Uohara A."/>
            <person name="Ohji S."/>
            <person name="Ichikawa N."/>
        </authorList>
    </citation>
    <scope>NUCLEOTIDE SEQUENCE [LARGE SCALE GENOMIC DNA]</scope>
    <source>
        <strain evidence="2 3">NBRC 103110</strain>
    </source>
</reference>
<keyword evidence="1" id="KW-0472">Membrane</keyword>
<dbReference type="OrthoDB" id="9843458at2"/>
<keyword evidence="1" id="KW-1133">Transmembrane helix</keyword>
<keyword evidence="3" id="KW-1185">Reference proteome</keyword>
<proteinExistence type="predicted"/>
<gene>
    <name evidence="2" type="ORF">AHA02nite_11450</name>
</gene>
<name>A0A511W2Q6_9BACI</name>
<protein>
    <submittedName>
        <fullName evidence="2">Uncharacterized protein</fullName>
    </submittedName>
</protein>